<dbReference type="Proteomes" id="UP000033649">
    <property type="component" value="Unassembled WGS sequence"/>
</dbReference>
<sequence length="299" mass="30791">MKPTAALLFLLAAGPALAQAEVEVSVDAGLAAERFTIWHDASAQFPILGSPTSILDHVALIGPSLSLSASTGLLDPVYVKADLTATTFVMGAFHDTDYLAGNLLFSDTWSDVRGGKLQAGLKFAPPQMAAFPLGAGQFRPYVTTSAEATALTAHGLICTLACAVGPLPAGQAVIEQAIYSGDIGLGGAWQTEGAHGTFTAYGELAVGRLRVFDSHLLRADLGRTPNIVYGFTTISAVAGLAHDWSISENLALVVSGEVQGTYGMGDVLFGPGLASPLGPYPAWLSTFGGKLSAGLTGHF</sequence>
<dbReference type="RefSeq" id="WP_046104643.1">
    <property type="nucleotide sequence ID" value="NZ_JZEY01000054.1"/>
</dbReference>
<dbReference type="AlphaFoldDB" id="A0A0F5FP30"/>
<proteinExistence type="predicted"/>
<feature type="chain" id="PRO_5002487018" description="AsmA-like C-terminal domain-containing protein" evidence="1">
    <location>
        <begin position="19"/>
        <end position="299"/>
    </location>
</feature>
<comment type="caution">
    <text evidence="2">The sequence shown here is derived from an EMBL/GenBank/DDBJ whole genome shotgun (WGS) entry which is preliminary data.</text>
</comment>
<dbReference type="PATRIC" id="fig|429727.3.peg.1876"/>
<name>A0A0F5FP30_9HYPH</name>
<evidence type="ECO:0000313" key="2">
    <source>
        <dbReference type="EMBL" id="KKB09952.1"/>
    </source>
</evidence>
<reference evidence="2 3" key="1">
    <citation type="submission" date="2015-03" db="EMBL/GenBank/DDBJ databases">
        <authorList>
            <person name="Hassan Y."/>
            <person name="Lepp D."/>
            <person name="Li X.-Z."/>
            <person name="Zhou T."/>
        </authorList>
    </citation>
    <scope>NUCLEOTIDE SEQUENCE [LARGE SCALE GENOMIC DNA]</scope>
    <source>
        <strain evidence="2 3">IPL18</strain>
    </source>
</reference>
<protein>
    <recommendedName>
        <fullName evidence="4">AsmA-like C-terminal domain-containing protein</fullName>
    </recommendedName>
</protein>
<dbReference type="EMBL" id="JZEY01000054">
    <property type="protein sequence ID" value="KKB09952.1"/>
    <property type="molecule type" value="Genomic_DNA"/>
</dbReference>
<dbReference type="OrthoDB" id="7591823at2"/>
<evidence type="ECO:0000256" key="1">
    <source>
        <dbReference type="SAM" id="SignalP"/>
    </source>
</evidence>
<accession>A0A0F5FP30</accession>
<keyword evidence="3" id="KW-1185">Reference proteome</keyword>
<evidence type="ECO:0000313" key="3">
    <source>
        <dbReference type="Proteomes" id="UP000033649"/>
    </source>
</evidence>
<keyword evidence="1" id="KW-0732">Signal</keyword>
<organism evidence="2 3">
    <name type="scientific">Devosia chinhatensis</name>
    <dbReference type="NCBI Taxonomy" id="429727"/>
    <lineage>
        <taxon>Bacteria</taxon>
        <taxon>Pseudomonadati</taxon>
        <taxon>Pseudomonadota</taxon>
        <taxon>Alphaproteobacteria</taxon>
        <taxon>Hyphomicrobiales</taxon>
        <taxon>Devosiaceae</taxon>
        <taxon>Devosia</taxon>
    </lineage>
</organism>
<gene>
    <name evidence="2" type="ORF">VE26_09100</name>
</gene>
<evidence type="ECO:0008006" key="4">
    <source>
        <dbReference type="Google" id="ProtNLM"/>
    </source>
</evidence>
<dbReference type="STRING" id="429727.VE26_09100"/>
<feature type="signal peptide" evidence="1">
    <location>
        <begin position="1"/>
        <end position="18"/>
    </location>
</feature>